<dbReference type="GO" id="GO:0046872">
    <property type="term" value="F:metal ion binding"/>
    <property type="evidence" value="ECO:0007669"/>
    <property type="project" value="UniProtKB-KW"/>
</dbReference>
<protein>
    <recommendedName>
        <fullName evidence="10">Bifunctional enzyme IspD/IspF</fullName>
    </recommendedName>
    <domain>
        <recommendedName>
            <fullName evidence="10">2-C-methyl-D-erythritol 4-phosphate cytidylyltransferase</fullName>
            <ecNumber evidence="10">2.7.7.60</ecNumber>
        </recommendedName>
        <alternativeName>
            <fullName evidence="10">4-diphosphocytidyl-2C-methyl-D-erythritol synthase</fullName>
        </alternativeName>
        <alternativeName>
            <fullName evidence="10">MEP cytidylyltransferase</fullName>
            <shortName evidence="10">MCT</shortName>
        </alternativeName>
    </domain>
    <domain>
        <recommendedName>
            <fullName evidence="10">2-C-methyl-D-erythritol 2,4-cyclodiphosphate synthase</fullName>
            <shortName evidence="10">MECDP-synthase</shortName>
            <shortName evidence="10">MECPP-synthase</shortName>
            <shortName evidence="10">MECPS</shortName>
            <ecNumber evidence="10">4.6.1.12</ecNumber>
        </recommendedName>
    </domain>
</protein>
<feature type="binding site" evidence="10">
    <location>
        <position position="270"/>
    </location>
    <ligand>
        <name>a divalent metal cation</name>
        <dbReference type="ChEBI" id="CHEBI:60240"/>
    </ligand>
</feature>
<evidence type="ECO:0000256" key="11">
    <source>
        <dbReference type="RuleBase" id="RU004395"/>
    </source>
</evidence>
<feature type="region of interest" description="2-C-methyl-D-erythritol 2,4-cyclodiphosphate synthase" evidence="10">
    <location>
        <begin position="264"/>
        <end position="418"/>
    </location>
</feature>
<dbReference type="EC" id="2.7.7.60" evidence="10"/>
<dbReference type="InterPro" id="IPR018294">
    <property type="entry name" value="ISPD_synthase_CS"/>
</dbReference>
<accession>A0A1T4JP03</accession>
<dbReference type="InterPro" id="IPR036571">
    <property type="entry name" value="MECDP_synthase_sf"/>
</dbReference>
<dbReference type="EMBL" id="FUWG01000004">
    <property type="protein sequence ID" value="SJZ31878.1"/>
    <property type="molecule type" value="Genomic_DNA"/>
</dbReference>
<evidence type="ECO:0000313" key="13">
    <source>
        <dbReference type="EMBL" id="SJZ31878.1"/>
    </source>
</evidence>
<dbReference type="AlphaFoldDB" id="A0A1T4JP03"/>
<dbReference type="InterPro" id="IPR029044">
    <property type="entry name" value="Nucleotide-diphossugar_trans"/>
</dbReference>
<dbReference type="CDD" id="cd02516">
    <property type="entry name" value="CDP-ME_synthetase"/>
    <property type="match status" value="1"/>
</dbReference>
<dbReference type="PROSITE" id="PS01295">
    <property type="entry name" value="ISPD"/>
    <property type="match status" value="1"/>
</dbReference>
<dbReference type="UniPathway" id="UPA00056">
    <property type="reaction ID" value="UER00093"/>
</dbReference>
<dbReference type="PROSITE" id="PS01350">
    <property type="entry name" value="ISPF"/>
    <property type="match status" value="1"/>
</dbReference>
<dbReference type="InterPro" id="IPR020555">
    <property type="entry name" value="MECDP_synthase_CS"/>
</dbReference>
<evidence type="ECO:0000256" key="4">
    <source>
        <dbReference type="ARBA" id="ARBA00022679"/>
    </source>
</evidence>
<comment type="caution">
    <text evidence="10">Lacks conserved residue(s) required for the propagation of feature annotation.</text>
</comment>
<dbReference type="Proteomes" id="UP000190423">
    <property type="component" value="Unassembled WGS sequence"/>
</dbReference>
<feature type="binding site" evidence="10">
    <location>
        <begin position="296"/>
        <end position="297"/>
    </location>
    <ligand>
        <name>4-CDP-2-C-methyl-D-erythritol 2-phosphate</name>
        <dbReference type="ChEBI" id="CHEBI:57919"/>
    </ligand>
</feature>
<dbReference type="InterPro" id="IPR026596">
    <property type="entry name" value="IspD/F"/>
</dbReference>
<gene>
    <name evidence="10" type="primary">ispDF</name>
    <name evidence="13" type="ORF">SAMN02745149_00657</name>
</gene>
<evidence type="ECO:0000256" key="8">
    <source>
        <dbReference type="ARBA" id="ARBA00023239"/>
    </source>
</evidence>
<dbReference type="GO" id="GO:0019288">
    <property type="term" value="P:isopentenyl diphosphate biosynthetic process, methylerythritol 4-phosphate pathway"/>
    <property type="evidence" value="ECO:0007669"/>
    <property type="project" value="UniProtKB-UniRule"/>
</dbReference>
<evidence type="ECO:0000256" key="9">
    <source>
        <dbReference type="ARBA" id="ARBA00023268"/>
    </source>
</evidence>
<evidence type="ECO:0000256" key="1">
    <source>
        <dbReference type="ARBA" id="ARBA00000200"/>
    </source>
</evidence>
<comment type="pathway">
    <text evidence="3 10">Isoprenoid biosynthesis; isopentenyl diphosphate biosynthesis via DXP pathway; isopentenyl diphosphate from 1-deoxy-D-xylulose 5-phosphate: step 4/6.</text>
</comment>
<dbReference type="GO" id="GO:0008685">
    <property type="term" value="F:2-C-methyl-D-erythritol 2,4-cyclodiphosphate synthase activity"/>
    <property type="evidence" value="ECO:0007669"/>
    <property type="project" value="UniProtKB-UniRule"/>
</dbReference>
<feature type="site" description="Transition state stabilizer" evidence="10">
    <location>
        <position position="39"/>
    </location>
</feature>
<comment type="function">
    <text evidence="10">Bifunctional enzyme that catalyzes the formation of 4-diphosphocytidyl-2-C-methyl-D-erythritol from CTP and 2-C-methyl-D-erythritol 4-phosphate (MEP) (IspD), and catalyzes the conversion of 4-diphosphocytidyl-2-C-methyl-D-erythritol 2-phosphate (CDP-ME2P) to 2-C-methyl-D-erythritol 2,4-cyclodiphosphate (ME-CPP) with a corresponding release of cytidine 5-monophosphate (CMP) (IspF).</text>
</comment>
<keyword evidence="8 10" id="KW-0456">Lyase</keyword>
<dbReference type="PANTHER" id="PTHR43181:SF1">
    <property type="entry name" value="2-C-METHYL-D-ERYTHRITOL 2,4-CYCLODIPHOSPHATE SYNTHASE, CHLOROPLASTIC"/>
    <property type="match status" value="1"/>
</dbReference>
<dbReference type="GO" id="GO:0016114">
    <property type="term" value="P:terpenoid biosynthetic process"/>
    <property type="evidence" value="ECO:0007669"/>
    <property type="project" value="InterPro"/>
</dbReference>
<comment type="catalytic activity">
    <reaction evidence="1 10 11">
        <text>4-CDP-2-C-methyl-D-erythritol 2-phosphate = 2-C-methyl-D-erythritol 2,4-cyclic diphosphate + CMP</text>
        <dbReference type="Rhea" id="RHEA:23864"/>
        <dbReference type="ChEBI" id="CHEBI:57919"/>
        <dbReference type="ChEBI" id="CHEBI:58483"/>
        <dbReference type="ChEBI" id="CHEBI:60377"/>
        <dbReference type="EC" id="4.6.1.12"/>
    </reaction>
</comment>
<keyword evidence="14" id="KW-1185">Reference proteome</keyword>
<feature type="site" description="Transition state stabilizer" evidence="10">
    <location>
        <position position="296"/>
    </location>
</feature>
<dbReference type="Gene3D" id="3.90.550.10">
    <property type="entry name" value="Spore Coat Polysaccharide Biosynthesis Protein SpsA, Chain A"/>
    <property type="match status" value="1"/>
</dbReference>
<dbReference type="SUPFAM" id="SSF53448">
    <property type="entry name" value="Nucleotide-diphospho-sugar transferases"/>
    <property type="match status" value="1"/>
</dbReference>
<organism evidence="13 14">
    <name type="scientific">Treponema porcinum</name>
    <dbReference type="NCBI Taxonomy" id="261392"/>
    <lineage>
        <taxon>Bacteria</taxon>
        <taxon>Pseudomonadati</taxon>
        <taxon>Spirochaetota</taxon>
        <taxon>Spirochaetia</taxon>
        <taxon>Spirochaetales</taxon>
        <taxon>Treponemataceae</taxon>
        <taxon>Treponema</taxon>
    </lineage>
</organism>
<reference evidence="13 14" key="1">
    <citation type="submission" date="2017-02" db="EMBL/GenBank/DDBJ databases">
        <authorList>
            <person name="Peterson S.W."/>
        </authorList>
    </citation>
    <scope>NUCLEOTIDE SEQUENCE [LARGE SCALE GENOMIC DNA]</scope>
    <source>
        <strain evidence="13 14">ATCC BAA-908</strain>
    </source>
</reference>
<dbReference type="NCBIfam" id="TIGR00151">
    <property type="entry name" value="ispF"/>
    <property type="match status" value="1"/>
</dbReference>
<keyword evidence="6 10" id="KW-0479">Metal-binding</keyword>
<dbReference type="GO" id="GO:0050518">
    <property type="term" value="F:2-C-methyl-D-erythritol 4-phosphate cytidylyltransferase activity"/>
    <property type="evidence" value="ECO:0007669"/>
    <property type="project" value="UniProtKB-UniRule"/>
</dbReference>
<comment type="similarity">
    <text evidence="11">Belongs to the IspF family.</text>
</comment>
<dbReference type="Pfam" id="PF02542">
    <property type="entry name" value="YgbB"/>
    <property type="match status" value="1"/>
</dbReference>
<keyword evidence="9 10" id="KW-0511">Multifunctional enzyme</keyword>
<evidence type="ECO:0000256" key="3">
    <source>
        <dbReference type="ARBA" id="ARBA00004709"/>
    </source>
</evidence>
<feature type="domain" description="2-C-methyl-D-erythritol 2,4-cyclodiphosphate synthase" evidence="12">
    <location>
        <begin position="264"/>
        <end position="416"/>
    </location>
</feature>
<feature type="region of interest" description="2-C-methyl-D-erythritol 4-phosphate cytidylyltransferase" evidence="10">
    <location>
        <begin position="1"/>
        <end position="264"/>
    </location>
</feature>
<feature type="site" description="Positions MEP for the nucleophilic attack" evidence="10">
    <location>
        <position position="187"/>
    </location>
</feature>
<feature type="binding site" evidence="10">
    <location>
        <begin position="318"/>
        <end position="320"/>
    </location>
    <ligand>
        <name>4-CDP-2-C-methyl-D-erythritol 2-phosphate</name>
        <dbReference type="ChEBI" id="CHEBI:57919"/>
    </ligand>
</feature>
<feature type="binding site" evidence="10">
    <location>
        <position position="304"/>
    </location>
    <ligand>
        <name>a divalent metal cation</name>
        <dbReference type="ChEBI" id="CHEBI:60240"/>
    </ligand>
</feature>
<proteinExistence type="inferred from homology"/>
<keyword evidence="4 10" id="KW-0808">Transferase</keyword>
<dbReference type="InterPro" id="IPR034683">
    <property type="entry name" value="IspD/TarI"/>
</dbReference>
<dbReference type="STRING" id="261392.SAMN02745149_00657"/>
<dbReference type="PANTHER" id="PTHR43181">
    <property type="entry name" value="2-C-METHYL-D-ERYTHRITOL 2,4-CYCLODIPHOSPHATE SYNTHASE, CHLOROPLASTIC"/>
    <property type="match status" value="1"/>
</dbReference>
<dbReference type="EC" id="4.6.1.12" evidence="10"/>
<comment type="similarity">
    <text evidence="10">In the N-terminal section; belongs to the IspD/TarI cytidylyltransferase family. IspD subfamily.</text>
</comment>
<comment type="catalytic activity">
    <reaction evidence="10">
        <text>2-C-methyl-D-erythritol 4-phosphate + CTP + H(+) = 4-CDP-2-C-methyl-D-erythritol + diphosphate</text>
        <dbReference type="Rhea" id="RHEA:13429"/>
        <dbReference type="ChEBI" id="CHEBI:15378"/>
        <dbReference type="ChEBI" id="CHEBI:33019"/>
        <dbReference type="ChEBI" id="CHEBI:37563"/>
        <dbReference type="ChEBI" id="CHEBI:57823"/>
        <dbReference type="ChEBI" id="CHEBI:58262"/>
        <dbReference type="EC" id="2.7.7.60"/>
    </reaction>
</comment>
<comment type="pathway">
    <text evidence="10">Isoprenoid biosynthesis; isopentenyl diphosphate biosynthesis via DXP pathway; isopentenyl diphosphate from 1-deoxy-D-xylulose 5-phosphate: step 2/6.</text>
</comment>
<evidence type="ECO:0000313" key="14">
    <source>
        <dbReference type="Proteomes" id="UP000190423"/>
    </source>
</evidence>
<dbReference type="InterPro" id="IPR003526">
    <property type="entry name" value="MECDP_synthase"/>
</dbReference>
<feature type="site" description="Transition state stabilizer" evidence="10">
    <location>
        <position position="46"/>
    </location>
</feature>
<keyword evidence="5 10" id="KW-0548">Nucleotidyltransferase</keyword>
<name>A0A1T4JP03_TREPO</name>
<evidence type="ECO:0000259" key="12">
    <source>
        <dbReference type="Pfam" id="PF02542"/>
    </source>
</evidence>
<comment type="similarity">
    <text evidence="10">In the C-terminal section; belongs to the IspF family.</text>
</comment>
<sequence>MKIQLMTAEMILTTAMTSDTVCGGKTTAVIIAAAGSSTRMGGTVKKEYLPLKNGTVLSECAKIFLSTLSVKYVVITVPCGGSGEAQKALFADDALKPILQTVNLSFVEGGSTRQKSILNALEFLAEIACPPDIVLIHDGARPFVTGEIILRTAEAAAEFGAAVPGIPPVDTQKTVGEDGFISVHLRRASMTAVQTPQGFLFRKLLEAHRKAAGDDVEYTDDTEIWDKYEGKVKVVEGNACNKKITYAQDYSARTDTGKDGMILRTGLGYDLHRLTAGRKLVIGGIDIPFEKGEDGHSDGDALLHAITDALLGASGLGDIGSFFPPEEEQWKDADSSVLLQTVWKKIQAEGWKLNNLDCVIKLEKPKFLPYRNQVISSVAETLGVSTEQVFVKAKTGEKLGSVGNGEAIEVWCSCILIK</sequence>
<feature type="binding site" evidence="10">
    <location>
        <begin position="270"/>
        <end position="272"/>
    </location>
    <ligand>
        <name>4-CDP-2-C-methyl-D-erythritol 2-phosphate</name>
        <dbReference type="ChEBI" id="CHEBI:57919"/>
    </ligand>
</feature>
<dbReference type="CDD" id="cd00554">
    <property type="entry name" value="MECDP_synthase"/>
    <property type="match status" value="1"/>
</dbReference>
<dbReference type="Gene3D" id="3.30.1330.50">
    <property type="entry name" value="2-C-methyl-D-erythritol 2,4-cyclodiphosphate synthase"/>
    <property type="match status" value="1"/>
</dbReference>
<evidence type="ECO:0000256" key="2">
    <source>
        <dbReference type="ARBA" id="ARBA00001968"/>
    </source>
</evidence>
<feature type="site" description="Transition state stabilizer" evidence="10">
    <location>
        <position position="395"/>
    </location>
</feature>
<keyword evidence="7 10" id="KW-0414">Isoprene biosynthesis</keyword>
<feature type="binding site" evidence="10">
    <location>
        <position position="272"/>
    </location>
    <ligand>
        <name>a divalent metal cation</name>
        <dbReference type="ChEBI" id="CHEBI:60240"/>
    </ligand>
</feature>
<dbReference type="HAMAP" id="MF_00107">
    <property type="entry name" value="IspF"/>
    <property type="match status" value="1"/>
</dbReference>
<feature type="site" description="Positions MEP for the nucleophilic attack" evidence="10">
    <location>
        <position position="243"/>
    </location>
</feature>
<evidence type="ECO:0000256" key="7">
    <source>
        <dbReference type="ARBA" id="ARBA00023229"/>
    </source>
</evidence>
<evidence type="ECO:0000256" key="5">
    <source>
        <dbReference type="ARBA" id="ARBA00022695"/>
    </source>
</evidence>
<comment type="cofactor">
    <cofactor evidence="2 10">
        <name>a divalent metal cation</name>
        <dbReference type="ChEBI" id="CHEBI:60240"/>
    </cofactor>
</comment>
<dbReference type="Pfam" id="PF01128">
    <property type="entry name" value="IspD"/>
    <property type="match status" value="1"/>
</dbReference>
<dbReference type="SUPFAM" id="SSF69765">
    <property type="entry name" value="IpsF-like"/>
    <property type="match status" value="1"/>
</dbReference>
<evidence type="ECO:0000256" key="6">
    <source>
        <dbReference type="ARBA" id="ARBA00022723"/>
    </source>
</evidence>
<dbReference type="HAMAP" id="MF_01520">
    <property type="entry name" value="IspDF"/>
    <property type="match status" value="1"/>
</dbReference>
<evidence type="ECO:0000256" key="10">
    <source>
        <dbReference type="HAMAP-Rule" id="MF_01520"/>
    </source>
</evidence>